<comment type="caution">
    <text evidence="3">The sequence shown here is derived from an EMBL/GenBank/DDBJ whole genome shotgun (WGS) entry which is preliminary data.</text>
</comment>
<feature type="domain" description="Glycosyltransferase 2-like" evidence="2">
    <location>
        <begin position="46"/>
        <end position="165"/>
    </location>
</feature>
<dbReference type="InterPro" id="IPR050256">
    <property type="entry name" value="Glycosyltransferase_2"/>
</dbReference>
<keyword evidence="4" id="KW-1185">Reference proteome</keyword>
<evidence type="ECO:0000256" key="1">
    <source>
        <dbReference type="ARBA" id="ARBA00006739"/>
    </source>
</evidence>
<evidence type="ECO:0000313" key="3">
    <source>
        <dbReference type="EMBL" id="TQJ09492.1"/>
    </source>
</evidence>
<evidence type="ECO:0000313" key="4">
    <source>
        <dbReference type="Proteomes" id="UP000317893"/>
    </source>
</evidence>
<dbReference type="Proteomes" id="UP000317893">
    <property type="component" value="Unassembled WGS sequence"/>
</dbReference>
<dbReference type="InterPro" id="IPR029044">
    <property type="entry name" value="Nucleotide-diphossugar_trans"/>
</dbReference>
<proteinExistence type="inferred from homology"/>
<dbReference type="OrthoDB" id="9797819at2"/>
<dbReference type="EMBL" id="VFMN01000001">
    <property type="protein sequence ID" value="TQJ09492.1"/>
    <property type="molecule type" value="Genomic_DNA"/>
</dbReference>
<dbReference type="InterPro" id="IPR001173">
    <property type="entry name" value="Glyco_trans_2-like"/>
</dbReference>
<organism evidence="3 4">
    <name type="scientific">Lapillicoccus jejuensis</name>
    <dbReference type="NCBI Taxonomy" id="402171"/>
    <lineage>
        <taxon>Bacteria</taxon>
        <taxon>Bacillati</taxon>
        <taxon>Actinomycetota</taxon>
        <taxon>Actinomycetes</taxon>
        <taxon>Micrococcales</taxon>
        <taxon>Intrasporangiaceae</taxon>
        <taxon>Lapillicoccus</taxon>
    </lineage>
</organism>
<gene>
    <name evidence="3" type="ORF">FB458_2604</name>
</gene>
<dbReference type="Pfam" id="PF00535">
    <property type="entry name" value="Glycos_transf_2"/>
    <property type="match status" value="1"/>
</dbReference>
<name>A0A542E2C1_9MICO</name>
<dbReference type="CDD" id="cd04179">
    <property type="entry name" value="DPM_DPG-synthase_like"/>
    <property type="match status" value="1"/>
</dbReference>
<protein>
    <submittedName>
        <fullName evidence="3">Glycosyl transferase family 2</fullName>
    </submittedName>
</protein>
<dbReference type="GO" id="GO:0016740">
    <property type="term" value="F:transferase activity"/>
    <property type="evidence" value="ECO:0007669"/>
    <property type="project" value="UniProtKB-KW"/>
</dbReference>
<dbReference type="AlphaFoldDB" id="A0A542E2C1"/>
<dbReference type="SUPFAM" id="SSF53448">
    <property type="entry name" value="Nucleotide-diphospho-sugar transferases"/>
    <property type="match status" value="1"/>
</dbReference>
<reference evidence="3 4" key="1">
    <citation type="submission" date="2019-06" db="EMBL/GenBank/DDBJ databases">
        <title>Sequencing the genomes of 1000 actinobacteria strains.</title>
        <authorList>
            <person name="Klenk H.-P."/>
        </authorList>
    </citation>
    <scope>NUCLEOTIDE SEQUENCE [LARGE SCALE GENOMIC DNA]</scope>
    <source>
        <strain evidence="3 4">DSM 18607</strain>
    </source>
</reference>
<dbReference type="PANTHER" id="PTHR48090:SF7">
    <property type="entry name" value="RFBJ PROTEIN"/>
    <property type="match status" value="1"/>
</dbReference>
<dbReference type="Gene3D" id="3.90.550.10">
    <property type="entry name" value="Spore Coat Polysaccharide Biosynthesis Protein SpsA, Chain A"/>
    <property type="match status" value="1"/>
</dbReference>
<comment type="similarity">
    <text evidence="1">Belongs to the glycosyltransferase 2 family.</text>
</comment>
<evidence type="ECO:0000259" key="2">
    <source>
        <dbReference type="Pfam" id="PF00535"/>
    </source>
</evidence>
<sequence>MPTSRPVPDAGVTDPASTVDVVLPCLDEADALPWVLGRMPAFARPVVVDNGSRDGSAEVAQALGALVVTAPVRGYGAACHAGLEAATADLVAVMDADASLDPGELERLLTAHRAGADLVVGRRRAVPRSWPWHLRLANRVLASRLRRRTGLRLDDVGPMRLAGRRALLDLGVVDRRSGYPLETVVRAADAGWRVAQVDVTYRPRVGRSKVTGTPLGAARAVRDMSRVLDA</sequence>
<dbReference type="PANTHER" id="PTHR48090">
    <property type="entry name" value="UNDECAPRENYL-PHOSPHATE 4-DEOXY-4-FORMAMIDO-L-ARABINOSE TRANSFERASE-RELATED"/>
    <property type="match status" value="1"/>
</dbReference>
<accession>A0A542E2C1</accession>
<keyword evidence="3" id="KW-0808">Transferase</keyword>
<dbReference type="RefSeq" id="WP_141848854.1">
    <property type="nucleotide sequence ID" value="NZ_BAAAPR010000014.1"/>
</dbReference>